<feature type="compositionally biased region" description="Basic and acidic residues" evidence="2">
    <location>
        <begin position="482"/>
        <end position="514"/>
    </location>
</feature>
<sequence>MEEDPLKEFKQKLEVLSIKHADIAELTDIARELVQFADSIVACVTEKLKRTGRGEQKLALFYFIDSVCKTSRNPFDILFGNQIDHLFCYTFASVGDVRLSKGGDTLRGRLIAMKESWHGNQMEEPLFDPRKLSAIDQFLARTQNLSTVSYPTADELMISGKAILGSVINLLEQLQELEKRNLNKQEREVLWKFQRELNELTRTLNSCLSSIEESQEIKLHLPEFFMQLEECRKVLNLKRREQMLWFNKVEQELKARTKRADIVSYRIQRRKMMDLYIQNNFVTVNPRPREQYFSLSYDLSAEISNFGKPISKKNKQQPCKDDGAPFVDGKESSRKSVSKQKSETVEAEEKTTTKGDGEQTADLLGLFGGIKSSLFGIGDQNQKEHLIPVTIETATESKSMVPTSCTDDRLVEDEQASKEGTGDKEKAGHEESAKSTRTEVDTDVCRQSDVDESSDQSTGGDGAGDVDDKVNPIAASGGDNVENDHQSHEGLEKDTPTTNRGDKKPAARRYRDLVKIMNQSANQSGANSVETRGGKNSTPLELDAKEHNNHEQPAGGKKIANVHQVVVLEPVASTREDEEELDSDINAVPTARAPTPPGVTHSKKSSSSSDEPSALEIGDGATIKPSFDENSSHDRNSNSNANTASTSAASAAAPEPAKSTNVSQPKNLIKKAPVGRSCLKRKRGSGGAGKDDGKDRTVKRVRFSL</sequence>
<feature type="compositionally biased region" description="Polar residues" evidence="2">
    <location>
        <begin position="517"/>
        <end position="539"/>
    </location>
</feature>
<dbReference type="InterPro" id="IPR045154">
    <property type="entry name" value="PCF11-like"/>
</dbReference>
<proteinExistence type="predicted"/>
<keyword evidence="5" id="KW-1185">Reference proteome</keyword>
<evidence type="ECO:0000256" key="1">
    <source>
        <dbReference type="SAM" id="Coils"/>
    </source>
</evidence>
<dbReference type="Gene3D" id="1.25.40.90">
    <property type="match status" value="1"/>
</dbReference>
<name>A0ABP0ZCL6_9ASCO</name>
<evidence type="ECO:0000313" key="5">
    <source>
        <dbReference type="Proteomes" id="UP001497383"/>
    </source>
</evidence>
<dbReference type="SUPFAM" id="SSF48464">
    <property type="entry name" value="ENTH/VHS domain"/>
    <property type="match status" value="1"/>
</dbReference>
<dbReference type="Proteomes" id="UP001497383">
    <property type="component" value="Chromosome 1"/>
</dbReference>
<dbReference type="PROSITE" id="PS51391">
    <property type="entry name" value="CID"/>
    <property type="match status" value="1"/>
</dbReference>
<evidence type="ECO:0000256" key="2">
    <source>
        <dbReference type="SAM" id="MobiDB-lite"/>
    </source>
</evidence>
<feature type="compositionally biased region" description="Basic and acidic residues" evidence="2">
    <location>
        <begin position="689"/>
        <end position="698"/>
    </location>
</feature>
<feature type="compositionally biased region" description="Basic and acidic residues" evidence="2">
    <location>
        <begin position="318"/>
        <end position="357"/>
    </location>
</feature>
<dbReference type="PANTHER" id="PTHR15921">
    <property type="entry name" value="PRE-MRNA CLEAVAGE COMPLEX II"/>
    <property type="match status" value="1"/>
</dbReference>
<evidence type="ECO:0000259" key="3">
    <source>
        <dbReference type="PROSITE" id="PS51391"/>
    </source>
</evidence>
<feature type="coiled-coil region" evidence="1">
    <location>
        <begin position="167"/>
        <end position="203"/>
    </location>
</feature>
<feature type="domain" description="CID" evidence="3">
    <location>
        <begin position="1"/>
        <end position="143"/>
    </location>
</feature>
<dbReference type="InterPro" id="IPR006569">
    <property type="entry name" value="CID_dom"/>
</dbReference>
<dbReference type="EMBL" id="OZ022405">
    <property type="protein sequence ID" value="CAK9435416.1"/>
    <property type="molecule type" value="Genomic_DNA"/>
</dbReference>
<feature type="region of interest" description="Disordered" evidence="2">
    <location>
        <begin position="415"/>
        <end position="705"/>
    </location>
</feature>
<feature type="region of interest" description="Disordered" evidence="2">
    <location>
        <begin position="309"/>
        <end position="360"/>
    </location>
</feature>
<evidence type="ECO:0000313" key="4">
    <source>
        <dbReference type="EMBL" id="CAK9435416.1"/>
    </source>
</evidence>
<organism evidence="4 5">
    <name type="scientific">Lodderomyces beijingensis</name>
    <dbReference type="NCBI Taxonomy" id="1775926"/>
    <lineage>
        <taxon>Eukaryota</taxon>
        <taxon>Fungi</taxon>
        <taxon>Dikarya</taxon>
        <taxon>Ascomycota</taxon>
        <taxon>Saccharomycotina</taxon>
        <taxon>Pichiomycetes</taxon>
        <taxon>Debaryomycetaceae</taxon>
        <taxon>Candida/Lodderomyces clade</taxon>
        <taxon>Lodderomyces</taxon>
    </lineage>
</organism>
<dbReference type="Pfam" id="PF04818">
    <property type="entry name" value="CID"/>
    <property type="match status" value="1"/>
</dbReference>
<dbReference type="PANTHER" id="PTHR15921:SF3">
    <property type="entry name" value="PRE-MRNA CLEAVAGE COMPLEX 2 PROTEIN PCF11"/>
    <property type="match status" value="1"/>
</dbReference>
<accession>A0ABP0ZCL6</accession>
<feature type="compositionally biased region" description="Basic and acidic residues" evidence="2">
    <location>
        <begin position="626"/>
        <end position="636"/>
    </location>
</feature>
<protein>
    <recommendedName>
        <fullName evidence="3">CID domain-containing protein</fullName>
    </recommendedName>
</protein>
<feature type="compositionally biased region" description="Basic and acidic residues" evidence="2">
    <location>
        <begin position="415"/>
        <end position="449"/>
    </location>
</feature>
<dbReference type="InterPro" id="IPR008942">
    <property type="entry name" value="ENTH_VHS"/>
</dbReference>
<reference evidence="4 5" key="1">
    <citation type="submission" date="2024-03" db="EMBL/GenBank/DDBJ databases">
        <authorList>
            <person name="Brejova B."/>
        </authorList>
    </citation>
    <scope>NUCLEOTIDE SEQUENCE [LARGE SCALE GENOMIC DNA]</scope>
    <source>
        <strain evidence="4 5">CBS 14171</strain>
    </source>
</reference>
<gene>
    <name evidence="4" type="ORF">LODBEIA_P01430</name>
</gene>
<dbReference type="RefSeq" id="XP_066827081.1">
    <property type="nucleotide sequence ID" value="XM_066971317.1"/>
</dbReference>
<feature type="compositionally biased region" description="Low complexity" evidence="2">
    <location>
        <begin position="637"/>
        <end position="653"/>
    </location>
</feature>
<dbReference type="SMART" id="SM00582">
    <property type="entry name" value="RPR"/>
    <property type="match status" value="1"/>
</dbReference>
<keyword evidence="1" id="KW-0175">Coiled coil</keyword>
<dbReference type="GeneID" id="92205339"/>